<evidence type="ECO:0000313" key="9">
    <source>
        <dbReference type="Proteomes" id="UP001652623"/>
    </source>
</evidence>
<dbReference type="GeneID" id="132799447"/>
<dbReference type="RefSeq" id="XP_060667255.1">
    <property type="nucleotide sequence ID" value="XM_060811272.1"/>
</dbReference>
<comment type="subcellular location">
    <subcellularLocation>
        <location evidence="1">Membrane</location>
        <topology evidence="1">Single-pass type I membrane protein</topology>
    </subcellularLocation>
</comment>
<reference evidence="10" key="1">
    <citation type="submission" date="2025-08" db="UniProtKB">
        <authorList>
            <consortium name="RefSeq"/>
        </authorList>
    </citation>
    <scope>IDENTIFICATION</scope>
    <source>
        <tissue evidence="10">Seedling</tissue>
    </source>
</reference>
<feature type="transmembrane region" description="Helical" evidence="8">
    <location>
        <begin position="258"/>
        <end position="281"/>
    </location>
</feature>
<evidence type="ECO:0000256" key="5">
    <source>
        <dbReference type="ARBA" id="ARBA00023136"/>
    </source>
</evidence>
<dbReference type="Gene3D" id="3.80.10.10">
    <property type="entry name" value="Ribonuclease Inhibitor"/>
    <property type="match status" value="1"/>
</dbReference>
<protein>
    <submittedName>
        <fullName evidence="10">Receptor-like protein EIX1</fullName>
    </submittedName>
</protein>
<keyword evidence="9" id="KW-1185">Reference proteome</keyword>
<keyword evidence="2 8" id="KW-0812">Transmembrane</keyword>
<dbReference type="InterPro" id="IPR001611">
    <property type="entry name" value="Leu-rich_rpt"/>
</dbReference>
<dbReference type="Pfam" id="PF00560">
    <property type="entry name" value="LRR_1"/>
    <property type="match status" value="6"/>
</dbReference>
<gene>
    <name evidence="10" type="primary">LOC132799447</name>
</gene>
<evidence type="ECO:0000256" key="1">
    <source>
        <dbReference type="ARBA" id="ARBA00004479"/>
    </source>
</evidence>
<evidence type="ECO:0000256" key="4">
    <source>
        <dbReference type="ARBA" id="ARBA00022989"/>
    </source>
</evidence>
<evidence type="ECO:0000313" key="10">
    <source>
        <dbReference type="RefSeq" id="XP_060667255.1"/>
    </source>
</evidence>
<dbReference type="InterPro" id="IPR032675">
    <property type="entry name" value="LRR_dom_sf"/>
</dbReference>
<keyword evidence="3" id="KW-0732">Signal</keyword>
<name>A0ABM3ZRZ0_ZIZJJ</name>
<dbReference type="PANTHER" id="PTHR48063">
    <property type="entry name" value="LRR RECEPTOR-LIKE KINASE"/>
    <property type="match status" value="1"/>
</dbReference>
<evidence type="ECO:0000256" key="6">
    <source>
        <dbReference type="ARBA" id="ARBA00023170"/>
    </source>
</evidence>
<keyword evidence="6" id="KW-0675">Receptor</keyword>
<dbReference type="InterPro" id="IPR046956">
    <property type="entry name" value="RLP23-like"/>
</dbReference>
<evidence type="ECO:0000256" key="8">
    <source>
        <dbReference type="SAM" id="Phobius"/>
    </source>
</evidence>
<keyword evidence="4 8" id="KW-1133">Transmembrane helix</keyword>
<keyword evidence="7" id="KW-0325">Glycoprotein</keyword>
<keyword evidence="5 8" id="KW-0472">Membrane</keyword>
<dbReference type="PANTHER" id="PTHR48063:SF81">
    <property type="entry name" value="LEUCINE-RICH REPEAT-CONTAINING N-TERMINAL PLANT-TYPE DOMAIN-CONTAINING PROTEIN"/>
    <property type="match status" value="1"/>
</dbReference>
<dbReference type="PRINTS" id="PR00019">
    <property type="entry name" value="LEURICHRPT"/>
</dbReference>
<proteinExistence type="predicted"/>
<organism evidence="9 10">
    <name type="scientific">Ziziphus jujuba</name>
    <name type="common">Chinese jujube</name>
    <name type="synonym">Ziziphus sativa</name>
    <dbReference type="NCBI Taxonomy" id="326968"/>
    <lineage>
        <taxon>Eukaryota</taxon>
        <taxon>Viridiplantae</taxon>
        <taxon>Streptophyta</taxon>
        <taxon>Embryophyta</taxon>
        <taxon>Tracheophyta</taxon>
        <taxon>Spermatophyta</taxon>
        <taxon>Magnoliopsida</taxon>
        <taxon>eudicotyledons</taxon>
        <taxon>Gunneridae</taxon>
        <taxon>Pentapetalae</taxon>
        <taxon>rosids</taxon>
        <taxon>fabids</taxon>
        <taxon>Rosales</taxon>
        <taxon>Rhamnaceae</taxon>
        <taxon>Paliureae</taxon>
        <taxon>Ziziphus</taxon>
    </lineage>
</organism>
<dbReference type="SUPFAM" id="SSF52058">
    <property type="entry name" value="L domain-like"/>
    <property type="match status" value="1"/>
</dbReference>
<evidence type="ECO:0000256" key="2">
    <source>
        <dbReference type="ARBA" id="ARBA00022692"/>
    </source>
</evidence>
<dbReference type="Proteomes" id="UP001652623">
    <property type="component" value="Chromosome 9"/>
</dbReference>
<accession>A0ABM3ZRZ0</accession>
<evidence type="ECO:0000256" key="7">
    <source>
        <dbReference type="ARBA" id="ARBA00023180"/>
    </source>
</evidence>
<evidence type="ECO:0000256" key="3">
    <source>
        <dbReference type="ARBA" id="ARBA00022729"/>
    </source>
</evidence>
<sequence>MKKGLYDVTYSGLMFARSTVSNTNSTITTQYVSSLDLSNNHLCGIVPSSIGNLHFLEFLVLSNNGLSGELPSYLKNCTSLASLDLGDNKFSRKLPSWIGETMPHLLILRMRSNFFTGDIPLMFYSPANLHILDLSYNSLSGHMPNCIGILSGLLPMDIVNLKSLETLDLSNHKLFGPIPLSMPSLTFLNHLNLSYNTLSRKIPTANQFQTLEDPSIYQGNAGLFGKPLPTDCTGSIIDTLGEKEEEDGDIGDPLIEQLGFFISMFLGFFVGFWGVCGTLIIKRSWRDACFHFVDRVKEHFVGKKKNQTESKTALTCHIMYCIERL</sequence>